<evidence type="ECO:0000313" key="2">
    <source>
        <dbReference type="Proteomes" id="UP001489719"/>
    </source>
</evidence>
<gene>
    <name evidence="1" type="ORF">V1517DRAFT_312845</name>
</gene>
<evidence type="ECO:0000313" key="1">
    <source>
        <dbReference type="EMBL" id="KAK9325869.1"/>
    </source>
</evidence>
<keyword evidence="1" id="KW-0812">Transmembrane</keyword>
<sequence>MTSRSIDIPRRASNPTSNASFNGTASGGSVASSAASSNSMATASSSLDAQRGAPARPVSSFPAARLGTNSQLLPNGASSTDVPSSSMATARQGGVQLQHQFGSVPASSTAVMYPGLVNASPAKSYLSGSVVPGTSPATSGVTGSAEYDSEFVRTIGRHLVSPKPASPSPFSKINTEDAKSDKSHSRSVSVHSPTGKIQGENDGDVDPNFYSLSLQGGDITRQLYNWQREHEQNSDVSSARRGRSRSFSAMPRPESEDDTLNIHNINIPGGFRRNYLLSKAKQQQQHMHYGTSGDDDGNAGEASTAYDNTAANLKVISAPPRPFLTRNFLEFLSVYGHFAGEELEDDDDYEDDEEMEEDYDGLSTIRSIGDEGLTHRLRRHLSRSSRGSENYDEYENASLHSIDEEAALLTGKKTAAGAGGRHHGQIVQDTSATKAVLLLLKGFVGTGVLFLPKAYYNGGMLFSSAILFFLAVLTYYCFILLIDSRMSVQASFGDMGGILYGKKMRLLILTSIVLSQVGFAAAYTVFTSENLQAFILAITDCQVFVPVRYLIFLQMIVFVPLSMVRNISKLSVSALVADFFILLGLAYVYFWDGRVLIEHGVSDVAAFNSQDWTLFIGTAIFTFEGIGLVIPIHESMKRPNQFYSAIGLVMAIITLVYIAMGVMSYAAYGSNVETVVILNMPQDNRLVNSVQFIYAMAILLSTPLQLFPAIRIMENAWFVKSGKHDLRAKWQKNIFRMAVVLVTAFVAWGGADDLDKFVALIGSLACIPLTYIYPPLLHYRACATSMFNKGMDIFICVFGLGCMIYTTTNTIESWATSTPDNDFFRYCS</sequence>
<keyword evidence="1" id="KW-0472">Membrane</keyword>
<accession>A0ACC3TXC5</accession>
<reference evidence="2" key="1">
    <citation type="journal article" date="2024" name="Front. Bioeng. Biotechnol.">
        <title>Genome-scale model development and genomic sequencing of the oleaginous clade Lipomyces.</title>
        <authorList>
            <person name="Czajka J.J."/>
            <person name="Han Y."/>
            <person name="Kim J."/>
            <person name="Mondo S.J."/>
            <person name="Hofstad B.A."/>
            <person name="Robles A."/>
            <person name="Haridas S."/>
            <person name="Riley R."/>
            <person name="LaButti K."/>
            <person name="Pangilinan J."/>
            <person name="Andreopoulos W."/>
            <person name="Lipzen A."/>
            <person name="Yan J."/>
            <person name="Wang M."/>
            <person name="Ng V."/>
            <person name="Grigoriev I.V."/>
            <person name="Spatafora J.W."/>
            <person name="Magnuson J.K."/>
            <person name="Baker S.E."/>
            <person name="Pomraning K.R."/>
        </authorList>
    </citation>
    <scope>NUCLEOTIDE SEQUENCE [LARGE SCALE GENOMIC DNA]</scope>
    <source>
        <strain evidence="2">CBS 10300</strain>
    </source>
</reference>
<comment type="caution">
    <text evidence="1">The sequence shown here is derived from an EMBL/GenBank/DDBJ whole genome shotgun (WGS) entry which is preliminary data.</text>
</comment>
<keyword evidence="2" id="KW-1185">Reference proteome</keyword>
<proteinExistence type="predicted"/>
<dbReference type="Proteomes" id="UP001489719">
    <property type="component" value="Unassembled WGS sequence"/>
</dbReference>
<name>A0ACC3TXC5_9ASCO</name>
<dbReference type="EMBL" id="MU970037">
    <property type="protein sequence ID" value="KAK9325869.1"/>
    <property type="molecule type" value="Genomic_DNA"/>
</dbReference>
<organism evidence="1 2">
    <name type="scientific">Lipomyces orientalis</name>
    <dbReference type="NCBI Taxonomy" id="1233043"/>
    <lineage>
        <taxon>Eukaryota</taxon>
        <taxon>Fungi</taxon>
        <taxon>Dikarya</taxon>
        <taxon>Ascomycota</taxon>
        <taxon>Saccharomycotina</taxon>
        <taxon>Lipomycetes</taxon>
        <taxon>Lipomycetales</taxon>
        <taxon>Lipomycetaceae</taxon>
        <taxon>Lipomyces</taxon>
    </lineage>
</organism>
<protein>
    <submittedName>
        <fullName evidence="1">Transmembrane amino acid transporter protein-domain-containing protein</fullName>
    </submittedName>
</protein>